<reference evidence="3 4" key="1">
    <citation type="submission" date="2019-03" db="EMBL/GenBank/DDBJ databases">
        <title>Deep-cultivation of Planctomycetes and their phenomic and genomic characterization uncovers novel biology.</title>
        <authorList>
            <person name="Wiegand S."/>
            <person name="Jogler M."/>
            <person name="Boedeker C."/>
            <person name="Pinto D."/>
            <person name="Vollmers J."/>
            <person name="Rivas-Marin E."/>
            <person name="Kohn T."/>
            <person name="Peeters S.H."/>
            <person name="Heuer A."/>
            <person name="Rast P."/>
            <person name="Oberbeckmann S."/>
            <person name="Bunk B."/>
            <person name="Jeske O."/>
            <person name="Meyerdierks A."/>
            <person name="Storesund J.E."/>
            <person name="Kallscheuer N."/>
            <person name="Luecker S."/>
            <person name="Lage O.M."/>
            <person name="Pohl T."/>
            <person name="Merkel B.J."/>
            <person name="Hornburger P."/>
            <person name="Mueller R.-W."/>
            <person name="Bruemmer F."/>
            <person name="Labrenz M."/>
            <person name="Spormann A.M."/>
            <person name="Op den Camp H."/>
            <person name="Overmann J."/>
            <person name="Amann R."/>
            <person name="Jetten M.S.M."/>
            <person name="Mascher T."/>
            <person name="Medema M.H."/>
            <person name="Devos D.P."/>
            <person name="Kaster A.-K."/>
            <person name="Ovreas L."/>
            <person name="Rohde M."/>
            <person name="Galperin M.Y."/>
            <person name="Jogler C."/>
        </authorList>
    </citation>
    <scope>NUCLEOTIDE SEQUENCE [LARGE SCALE GENOMIC DNA]</scope>
    <source>
        <strain evidence="3 4">Enr13</strain>
    </source>
</reference>
<sequence>MHAFNPLTWFRWMGEFIRCWFLGIPWRDAPKAIPAVILSMVLFTTAFIAFSGGAGWRNRLLDRQLQVSLEREDFPTAEIVIRRQLEADPKNVELIHRFALVREAQSFEEEAKALMRQLMTRRHLPAAKWLLENEIIGKKLTDFSSEELDEVGRVLQLITEREDKNLGAKRMYAEYLIFEQRLSSAIPVVLELAEVEPMRGLQAASLARHLNESEAAEQYASAALERVEEMHKDDPTNSQIAMSIARNQIFLERHSDAIRTLKRSIDVAKTQEERRMLTQALGDAIVAYVTYIEKSPTNTVQERLRVLTMLDAAVKIAPNNPRVVTMVADHVLASLSEDDEQISTVREALISGSPAGIAHFIKGTTALMNEDLAMAELHLEKAAEQMPRSAAILNNLAVALAMKQEPDYEKALQVANAAIDNVPSPTPHFYETRGQILFRMGRFREAISDLERALPAPDLELRAHQMLADCYDKVGDTDLARGHRETAETMTNAEQSPTDVLETKREDAPARD</sequence>
<dbReference type="EMBL" id="CP037423">
    <property type="protein sequence ID" value="QDV43302.1"/>
    <property type="molecule type" value="Genomic_DNA"/>
</dbReference>
<evidence type="ECO:0000256" key="1">
    <source>
        <dbReference type="SAM" id="MobiDB-lite"/>
    </source>
</evidence>
<name>A0A518HR16_9BACT</name>
<dbReference type="SUPFAM" id="SSF48452">
    <property type="entry name" value="TPR-like"/>
    <property type="match status" value="2"/>
</dbReference>
<dbReference type="InterPro" id="IPR019734">
    <property type="entry name" value="TPR_rpt"/>
</dbReference>
<dbReference type="AlphaFoldDB" id="A0A518HR16"/>
<dbReference type="Proteomes" id="UP000319004">
    <property type="component" value="Chromosome"/>
</dbReference>
<organism evidence="3 4">
    <name type="scientific">Stieleria neptunia</name>
    <dbReference type="NCBI Taxonomy" id="2527979"/>
    <lineage>
        <taxon>Bacteria</taxon>
        <taxon>Pseudomonadati</taxon>
        <taxon>Planctomycetota</taxon>
        <taxon>Planctomycetia</taxon>
        <taxon>Pirellulales</taxon>
        <taxon>Pirellulaceae</taxon>
        <taxon>Stieleria</taxon>
    </lineage>
</organism>
<dbReference type="SMART" id="SM00028">
    <property type="entry name" value="TPR"/>
    <property type="match status" value="3"/>
</dbReference>
<keyword evidence="2" id="KW-1133">Transmembrane helix</keyword>
<dbReference type="KEGG" id="snep:Enr13x_31570"/>
<feature type="region of interest" description="Disordered" evidence="1">
    <location>
        <begin position="486"/>
        <end position="512"/>
    </location>
</feature>
<evidence type="ECO:0000313" key="4">
    <source>
        <dbReference type="Proteomes" id="UP000319004"/>
    </source>
</evidence>
<dbReference type="PANTHER" id="PTHR12558">
    <property type="entry name" value="CELL DIVISION CYCLE 16,23,27"/>
    <property type="match status" value="1"/>
</dbReference>
<dbReference type="Gene3D" id="1.25.40.10">
    <property type="entry name" value="Tetratricopeptide repeat domain"/>
    <property type="match status" value="1"/>
</dbReference>
<feature type="compositionally biased region" description="Polar residues" evidence="1">
    <location>
        <begin position="488"/>
        <end position="498"/>
    </location>
</feature>
<dbReference type="Pfam" id="PF13432">
    <property type="entry name" value="TPR_16"/>
    <property type="match status" value="2"/>
</dbReference>
<evidence type="ECO:0000256" key="2">
    <source>
        <dbReference type="SAM" id="Phobius"/>
    </source>
</evidence>
<dbReference type="RefSeq" id="WP_145387347.1">
    <property type="nucleotide sequence ID" value="NZ_CP037423.1"/>
</dbReference>
<proteinExistence type="predicted"/>
<feature type="compositionally biased region" description="Basic and acidic residues" evidence="1">
    <location>
        <begin position="501"/>
        <end position="512"/>
    </location>
</feature>
<accession>A0A518HR16</accession>
<dbReference type="PANTHER" id="PTHR12558:SF13">
    <property type="entry name" value="CELL DIVISION CYCLE PROTEIN 27 HOMOLOG"/>
    <property type="match status" value="1"/>
</dbReference>
<gene>
    <name evidence="3" type="ORF">Enr13x_31570</name>
</gene>
<keyword evidence="2" id="KW-0812">Transmembrane</keyword>
<keyword evidence="4" id="KW-1185">Reference proteome</keyword>
<evidence type="ECO:0000313" key="3">
    <source>
        <dbReference type="EMBL" id="QDV43302.1"/>
    </source>
</evidence>
<feature type="transmembrane region" description="Helical" evidence="2">
    <location>
        <begin position="32"/>
        <end position="56"/>
    </location>
</feature>
<protein>
    <submittedName>
        <fullName evidence="3">Tetratricopeptide repeat protein</fullName>
    </submittedName>
</protein>
<dbReference type="OrthoDB" id="243830at2"/>
<keyword evidence="2" id="KW-0472">Membrane</keyword>
<dbReference type="InterPro" id="IPR011990">
    <property type="entry name" value="TPR-like_helical_dom_sf"/>
</dbReference>